<dbReference type="Proteomes" id="UP001369736">
    <property type="component" value="Unassembled WGS sequence"/>
</dbReference>
<sequence length="349" mass="35788">MTIIDAAGVTCPRCGAPWQPGAHFCATCGIPAYQGPPSGPWASPVVPPPAPPRSSRGLIALVCVLAVVAAGLAGFLVVGQPWSPESGPQVAAAPVPTGTSTTAPADPQQALRAQQSTDAGAVEGLVGTWVPQLSAKKAGMSVGGRTYDDAAVLADHQELRRTYPDAVLAWSGDWTSFRGRDFWITLVNRPFSSGEAANAWCAQAGIGPDDCYAKRLTRSGGYGDNTQLRTGAGSAPVSGTPTLGAVWAPNQTGFGDVRPGEVYAGGSSTGQVTGVTWESWGGTEATGRGTGLWVPDGVATSDGVQRPVVVVASDLGDCHGRLAYRSVGWYFPTQGETTVNGGYEDICDG</sequence>
<accession>A0ABU8M5P8</accession>
<keyword evidence="2" id="KW-0812">Transmembrane</keyword>
<protein>
    <submittedName>
        <fullName evidence="3">Zinc ribbon domain-containing protein</fullName>
    </submittedName>
</protein>
<keyword evidence="2" id="KW-0472">Membrane</keyword>
<name>A0ABU8M5P8_9PSEU</name>
<dbReference type="RefSeq" id="WP_337703810.1">
    <property type="nucleotide sequence ID" value="NZ_JBBEGM010000005.1"/>
</dbReference>
<organism evidence="3 4">
    <name type="scientific">Actinomycetospora flava</name>
    <dbReference type="NCBI Taxonomy" id="3129232"/>
    <lineage>
        <taxon>Bacteria</taxon>
        <taxon>Bacillati</taxon>
        <taxon>Actinomycetota</taxon>
        <taxon>Actinomycetes</taxon>
        <taxon>Pseudonocardiales</taxon>
        <taxon>Pseudonocardiaceae</taxon>
        <taxon>Actinomycetospora</taxon>
    </lineage>
</organism>
<comment type="caution">
    <text evidence="3">The sequence shown here is derived from an EMBL/GenBank/DDBJ whole genome shotgun (WGS) entry which is preliminary data.</text>
</comment>
<feature type="region of interest" description="Disordered" evidence="1">
    <location>
        <begin position="86"/>
        <end position="108"/>
    </location>
</feature>
<dbReference type="EMBL" id="JBBEGM010000005">
    <property type="protein sequence ID" value="MEJ2862436.1"/>
    <property type="molecule type" value="Genomic_DNA"/>
</dbReference>
<evidence type="ECO:0000256" key="2">
    <source>
        <dbReference type="SAM" id="Phobius"/>
    </source>
</evidence>
<evidence type="ECO:0000256" key="1">
    <source>
        <dbReference type="SAM" id="MobiDB-lite"/>
    </source>
</evidence>
<gene>
    <name evidence="3" type="ORF">WCD58_14790</name>
</gene>
<evidence type="ECO:0000313" key="3">
    <source>
        <dbReference type="EMBL" id="MEJ2862436.1"/>
    </source>
</evidence>
<reference evidence="3 4" key="1">
    <citation type="submission" date="2024-03" db="EMBL/GenBank/DDBJ databases">
        <title>Actinomycetospora sp. OC33-EN07, a novel actinomycete isolated from wild orchid (Aerides multiflora).</title>
        <authorList>
            <person name="Suriyachadkun C."/>
        </authorList>
    </citation>
    <scope>NUCLEOTIDE SEQUENCE [LARGE SCALE GENOMIC DNA]</scope>
    <source>
        <strain evidence="3 4">OC33-EN07</strain>
    </source>
</reference>
<keyword evidence="2" id="KW-1133">Transmembrane helix</keyword>
<feature type="transmembrane region" description="Helical" evidence="2">
    <location>
        <begin position="58"/>
        <end position="78"/>
    </location>
</feature>
<evidence type="ECO:0000313" key="4">
    <source>
        <dbReference type="Proteomes" id="UP001369736"/>
    </source>
</evidence>
<proteinExistence type="predicted"/>
<keyword evidence="4" id="KW-1185">Reference proteome</keyword>